<proteinExistence type="predicted"/>
<sequence>MTWRKLKAATTNNTEMKHTEIVVSNIHIKIGSALQKGDNSIYLKPKTILQKTDTNVFAYGSETKLRIAGKFQAKIETKHRITTAQFYGTK</sequence>
<accession>A0AAE0SS68</accession>
<dbReference type="AlphaFoldDB" id="A0AAE0SS68"/>
<organism evidence="1 2">
    <name type="scientific">Potamilus streckersoni</name>
    <dbReference type="NCBI Taxonomy" id="2493646"/>
    <lineage>
        <taxon>Eukaryota</taxon>
        <taxon>Metazoa</taxon>
        <taxon>Spiralia</taxon>
        <taxon>Lophotrochozoa</taxon>
        <taxon>Mollusca</taxon>
        <taxon>Bivalvia</taxon>
        <taxon>Autobranchia</taxon>
        <taxon>Heteroconchia</taxon>
        <taxon>Palaeoheterodonta</taxon>
        <taxon>Unionida</taxon>
        <taxon>Unionoidea</taxon>
        <taxon>Unionidae</taxon>
        <taxon>Ambleminae</taxon>
        <taxon>Lampsilini</taxon>
        <taxon>Potamilus</taxon>
    </lineage>
</organism>
<keyword evidence="2" id="KW-1185">Reference proteome</keyword>
<dbReference type="Proteomes" id="UP001195483">
    <property type="component" value="Unassembled WGS sequence"/>
</dbReference>
<reference evidence="1" key="3">
    <citation type="submission" date="2023-05" db="EMBL/GenBank/DDBJ databases">
        <authorList>
            <person name="Smith C.H."/>
        </authorList>
    </citation>
    <scope>NUCLEOTIDE SEQUENCE</scope>
    <source>
        <strain evidence="1">CHS0354</strain>
        <tissue evidence="1">Mantle</tissue>
    </source>
</reference>
<evidence type="ECO:0000313" key="1">
    <source>
        <dbReference type="EMBL" id="KAK3597277.1"/>
    </source>
</evidence>
<protein>
    <submittedName>
        <fullName evidence="1">Uncharacterized protein</fullName>
    </submittedName>
</protein>
<name>A0AAE0SS68_9BIVA</name>
<comment type="caution">
    <text evidence="1">The sequence shown here is derived from an EMBL/GenBank/DDBJ whole genome shotgun (WGS) entry which is preliminary data.</text>
</comment>
<reference evidence="1" key="2">
    <citation type="journal article" date="2021" name="Genome Biol. Evol.">
        <title>Developing a high-quality reference genome for a parasitic bivalve with doubly uniparental inheritance (Bivalvia: Unionida).</title>
        <authorList>
            <person name="Smith C.H."/>
        </authorList>
    </citation>
    <scope>NUCLEOTIDE SEQUENCE</scope>
    <source>
        <strain evidence="1">CHS0354</strain>
        <tissue evidence="1">Mantle</tissue>
    </source>
</reference>
<dbReference type="EMBL" id="JAEAOA010000363">
    <property type="protein sequence ID" value="KAK3597277.1"/>
    <property type="molecule type" value="Genomic_DNA"/>
</dbReference>
<evidence type="ECO:0000313" key="2">
    <source>
        <dbReference type="Proteomes" id="UP001195483"/>
    </source>
</evidence>
<reference evidence="1" key="1">
    <citation type="journal article" date="2021" name="Genome Biol. Evol.">
        <title>A High-Quality Reference Genome for a Parasitic Bivalve with Doubly Uniparental Inheritance (Bivalvia: Unionida).</title>
        <authorList>
            <person name="Smith C.H."/>
        </authorList>
    </citation>
    <scope>NUCLEOTIDE SEQUENCE</scope>
    <source>
        <strain evidence="1">CHS0354</strain>
    </source>
</reference>
<gene>
    <name evidence="1" type="ORF">CHS0354_005036</name>
</gene>